<dbReference type="SUPFAM" id="SSF68906">
    <property type="entry name" value="SAP domain"/>
    <property type="match status" value="1"/>
</dbReference>
<evidence type="ECO:0000256" key="3">
    <source>
        <dbReference type="SAM" id="MobiDB-lite"/>
    </source>
</evidence>
<dbReference type="PANTHER" id="PTHR46551">
    <property type="entry name" value="SAP DOMAIN-CONTAINING RIBONUCLEOPROTEIN"/>
    <property type="match status" value="1"/>
</dbReference>
<dbReference type="EMBL" id="CP046234">
    <property type="protein sequence ID" value="WFD46937.1"/>
    <property type="molecule type" value="Genomic_DNA"/>
</dbReference>
<name>A0ABY8EPX2_MALFU</name>
<keyword evidence="6" id="KW-1185">Reference proteome</keyword>
<dbReference type="Gene3D" id="1.10.720.30">
    <property type="entry name" value="SAP domain"/>
    <property type="match status" value="1"/>
</dbReference>
<dbReference type="InterPro" id="IPR036361">
    <property type="entry name" value="SAP_dom_sf"/>
</dbReference>
<dbReference type="Pfam" id="PF02037">
    <property type="entry name" value="SAP"/>
    <property type="match status" value="1"/>
</dbReference>
<dbReference type="Proteomes" id="UP000818624">
    <property type="component" value="Chromosome 1"/>
</dbReference>
<feature type="compositionally biased region" description="Low complexity" evidence="3">
    <location>
        <begin position="319"/>
        <end position="332"/>
    </location>
</feature>
<dbReference type="SMART" id="SM00513">
    <property type="entry name" value="SAP"/>
    <property type="match status" value="1"/>
</dbReference>
<protein>
    <recommendedName>
        <fullName evidence="4">SAP domain-containing protein</fullName>
    </recommendedName>
</protein>
<dbReference type="InterPro" id="IPR052240">
    <property type="entry name" value="SAP_domain_ribonucleoprotein"/>
</dbReference>
<sequence length="407" mass="42183">MLRRVSLSASQVRVKHAPSVVSLRAAAASGAPGMPAPAVAVPARSLVSTVLLTAETYEKKPVTELRALLRERALATNGRKAELISRLKQSDMQRAGSTLATAAPADPSLTKVSSSSAPSSSSSSARKAPRAPKGKEAAERAAQEMPAAPLEPGSVSSPAAMPDGSLGKSSPQASDTAPHKPTSPPGRPAQKAEPIGEYFNVKVPTEYTPPPVEQYIPLIKAYVDTTEHDYSDSYKDAWHMAHAPRVHAVGGGPAAGQSVSHNATLPGETEPEVVPPGMLASVAQDMLPRPLHRSLQSGAEQLRASTDGVLRTVLTDLRQSVPQSTPTQSTPPKARPSARRALNDDEKRGLVVLGGVVLTGFALGGLAAGDAAEAVEREAAAAAPVPVYEPPHYGHGSHIVGGATRKV</sequence>
<organism evidence="5 6">
    <name type="scientific">Malassezia furfur</name>
    <name type="common">Pityriasis versicolor infection agent</name>
    <name type="synonym">Pityrosporum furfur</name>
    <dbReference type="NCBI Taxonomy" id="55194"/>
    <lineage>
        <taxon>Eukaryota</taxon>
        <taxon>Fungi</taxon>
        <taxon>Dikarya</taxon>
        <taxon>Basidiomycota</taxon>
        <taxon>Ustilaginomycotina</taxon>
        <taxon>Malasseziomycetes</taxon>
        <taxon>Malasseziales</taxon>
        <taxon>Malasseziaceae</taxon>
        <taxon>Malassezia</taxon>
    </lineage>
</organism>
<dbReference type="InterPro" id="IPR003034">
    <property type="entry name" value="SAP_dom"/>
</dbReference>
<evidence type="ECO:0000313" key="6">
    <source>
        <dbReference type="Proteomes" id="UP000818624"/>
    </source>
</evidence>
<feature type="region of interest" description="Disordered" evidence="3">
    <location>
        <begin position="317"/>
        <end position="343"/>
    </location>
</feature>
<evidence type="ECO:0000256" key="1">
    <source>
        <dbReference type="ARBA" id="ARBA00022553"/>
    </source>
</evidence>
<evidence type="ECO:0000259" key="4">
    <source>
        <dbReference type="PROSITE" id="PS50800"/>
    </source>
</evidence>
<reference evidence="5 6" key="1">
    <citation type="journal article" date="2020" name="Elife">
        <title>Loss of centromere function drives karyotype evolution in closely related Malassezia species.</title>
        <authorList>
            <person name="Sankaranarayanan S.R."/>
            <person name="Ianiri G."/>
            <person name="Coelho M.A."/>
            <person name="Reza M.H."/>
            <person name="Thimmappa B.C."/>
            <person name="Ganguly P."/>
            <person name="Vadnala R.N."/>
            <person name="Sun S."/>
            <person name="Siddharthan R."/>
            <person name="Tellgren-Roth C."/>
            <person name="Dawson T.L."/>
            <person name="Heitman J."/>
            <person name="Sanyal K."/>
        </authorList>
    </citation>
    <scope>NUCLEOTIDE SEQUENCE [LARGE SCALE GENOMIC DNA]</scope>
    <source>
        <strain evidence="5">CBS14141</strain>
    </source>
</reference>
<dbReference type="PANTHER" id="PTHR46551:SF1">
    <property type="entry name" value="SAP DOMAIN-CONTAINING RIBONUCLEOPROTEIN"/>
    <property type="match status" value="1"/>
</dbReference>
<keyword evidence="1" id="KW-0597">Phosphoprotein</keyword>
<gene>
    <name evidence="5" type="ORF">GLX27_001581</name>
</gene>
<evidence type="ECO:0000313" key="5">
    <source>
        <dbReference type="EMBL" id="WFD46937.1"/>
    </source>
</evidence>
<dbReference type="PROSITE" id="PS50800">
    <property type="entry name" value="SAP"/>
    <property type="match status" value="1"/>
</dbReference>
<accession>A0ABY8EPX2</accession>
<feature type="compositionally biased region" description="Low complexity" evidence="3">
    <location>
        <begin position="113"/>
        <end position="126"/>
    </location>
</feature>
<feature type="domain" description="SAP" evidence="4">
    <location>
        <begin position="57"/>
        <end position="91"/>
    </location>
</feature>
<feature type="compositionally biased region" description="Basic and acidic residues" evidence="3">
    <location>
        <begin position="133"/>
        <end position="142"/>
    </location>
</feature>
<feature type="region of interest" description="Disordered" evidence="3">
    <location>
        <begin position="95"/>
        <end position="193"/>
    </location>
</feature>
<evidence type="ECO:0000256" key="2">
    <source>
        <dbReference type="ARBA" id="ARBA00046328"/>
    </source>
</evidence>
<comment type="similarity">
    <text evidence="2">Belongs to the SAP domain-containing ribonucleoprotein family.</text>
</comment>
<proteinExistence type="inferred from homology"/>